<evidence type="ECO:0000256" key="4">
    <source>
        <dbReference type="ARBA" id="ARBA00022692"/>
    </source>
</evidence>
<dbReference type="GO" id="GO:0006635">
    <property type="term" value="P:fatty acid beta-oxidation"/>
    <property type="evidence" value="ECO:0007669"/>
    <property type="project" value="InterPro"/>
</dbReference>
<dbReference type="GO" id="GO:0007031">
    <property type="term" value="P:peroxisome organization"/>
    <property type="evidence" value="ECO:0007669"/>
    <property type="project" value="TreeGrafter"/>
</dbReference>
<evidence type="ECO:0000256" key="10">
    <source>
        <dbReference type="RuleBase" id="RU000488"/>
    </source>
</evidence>
<evidence type="ECO:0000256" key="2">
    <source>
        <dbReference type="ARBA" id="ARBA00006375"/>
    </source>
</evidence>
<evidence type="ECO:0000256" key="1">
    <source>
        <dbReference type="ARBA" id="ARBA00004585"/>
    </source>
</evidence>
<evidence type="ECO:0000256" key="11">
    <source>
        <dbReference type="SAM" id="Phobius"/>
    </source>
</evidence>
<evidence type="ECO:0000256" key="9">
    <source>
        <dbReference type="PROSITE-ProRule" id="PRU00282"/>
    </source>
</evidence>
<organism evidence="12">
    <name type="scientific">Ditylum brightwellii</name>
    <dbReference type="NCBI Taxonomy" id="49249"/>
    <lineage>
        <taxon>Eukaryota</taxon>
        <taxon>Sar</taxon>
        <taxon>Stramenopiles</taxon>
        <taxon>Ochrophyta</taxon>
        <taxon>Bacillariophyta</taxon>
        <taxon>Mediophyceae</taxon>
        <taxon>Lithodesmiophycidae</taxon>
        <taxon>Lithodesmiales</taxon>
        <taxon>Lithodesmiaceae</taxon>
        <taxon>Ditylum</taxon>
    </lineage>
</organism>
<keyword evidence="3 10" id="KW-0813">Transport</keyword>
<dbReference type="PANTHER" id="PTHR46650">
    <property type="entry name" value="PEROXISOMAL ADENINE NUCLEOTIDE TRANSPORTER 1"/>
    <property type="match status" value="1"/>
</dbReference>
<gene>
    <name evidence="12" type="ORF">DBRI00130_LOCUS12828</name>
</gene>
<protein>
    <recommendedName>
        <fullName evidence="13">ADP,ATP carrier protein</fullName>
    </recommendedName>
</protein>
<dbReference type="GO" id="GO:0005347">
    <property type="term" value="F:ATP transmembrane transporter activity"/>
    <property type="evidence" value="ECO:0007669"/>
    <property type="project" value="InterPro"/>
</dbReference>
<dbReference type="PROSITE" id="PS50920">
    <property type="entry name" value="SOLCAR"/>
    <property type="match status" value="1"/>
</dbReference>
<accession>A0A7S4V289</accession>
<evidence type="ECO:0000256" key="5">
    <source>
        <dbReference type="ARBA" id="ARBA00022737"/>
    </source>
</evidence>
<sequence length="191" mass="20882">MTGLYLSETLIFSFGYWHYVSFLQQGIGGMYKGIQAYTVLCLKPAIQYTVFEQVKKVVLLSRARAGGRADNNSLGAAEAFLLGMVARLAATIAVFPYLRAKVMLQSTKSSTDNDDVKTTTPAATQKNKGIPSMIAEMYASGGIGEMYRGIGPELTRGIFSAALMMMAKEKISEVVKVALEGDDKRKKRESR</sequence>
<keyword evidence="5" id="KW-0677">Repeat</keyword>
<dbReference type="Gene3D" id="1.50.40.10">
    <property type="entry name" value="Mitochondrial carrier domain"/>
    <property type="match status" value="1"/>
</dbReference>
<keyword evidence="7 9" id="KW-0472">Membrane</keyword>
<dbReference type="EMBL" id="HBNS01015993">
    <property type="protein sequence ID" value="CAE4603218.1"/>
    <property type="molecule type" value="Transcribed_RNA"/>
</dbReference>
<keyword evidence="4 9" id="KW-0812">Transmembrane</keyword>
<reference evidence="12" key="1">
    <citation type="submission" date="2021-01" db="EMBL/GenBank/DDBJ databases">
        <authorList>
            <person name="Corre E."/>
            <person name="Pelletier E."/>
            <person name="Niang G."/>
            <person name="Scheremetjew M."/>
            <person name="Finn R."/>
            <person name="Kale V."/>
            <person name="Holt S."/>
            <person name="Cochrane G."/>
            <person name="Meng A."/>
            <person name="Brown T."/>
            <person name="Cohen L."/>
        </authorList>
    </citation>
    <scope>NUCLEOTIDE SEQUENCE</scope>
    <source>
        <strain evidence="12">GSO104</strain>
    </source>
</reference>
<keyword evidence="6 11" id="KW-1133">Transmembrane helix</keyword>
<feature type="repeat" description="Solcar" evidence="9">
    <location>
        <begin position="74"/>
        <end position="174"/>
    </location>
</feature>
<evidence type="ECO:0008006" key="13">
    <source>
        <dbReference type="Google" id="ProtNLM"/>
    </source>
</evidence>
<dbReference type="InterPro" id="IPR023395">
    <property type="entry name" value="MCP_dom_sf"/>
</dbReference>
<evidence type="ECO:0000256" key="3">
    <source>
        <dbReference type="ARBA" id="ARBA00022448"/>
    </source>
</evidence>
<feature type="transmembrane region" description="Helical" evidence="11">
    <location>
        <begin position="79"/>
        <end position="98"/>
    </location>
</feature>
<keyword evidence="8" id="KW-0576">Peroxisome</keyword>
<dbReference type="SUPFAM" id="SSF103506">
    <property type="entry name" value="Mitochondrial carrier"/>
    <property type="match status" value="1"/>
</dbReference>
<evidence type="ECO:0000256" key="8">
    <source>
        <dbReference type="ARBA" id="ARBA00023140"/>
    </source>
</evidence>
<dbReference type="InterPro" id="IPR045900">
    <property type="entry name" value="Peroxisomal_Ade_carrier"/>
</dbReference>
<comment type="similarity">
    <text evidence="2 10">Belongs to the mitochondrial carrier (TC 2.A.29) family.</text>
</comment>
<dbReference type="GO" id="GO:0015217">
    <property type="term" value="F:ADP transmembrane transporter activity"/>
    <property type="evidence" value="ECO:0007669"/>
    <property type="project" value="InterPro"/>
</dbReference>
<proteinExistence type="inferred from homology"/>
<evidence type="ECO:0000256" key="6">
    <source>
        <dbReference type="ARBA" id="ARBA00022989"/>
    </source>
</evidence>
<comment type="subcellular location">
    <subcellularLocation>
        <location evidence="1">Peroxisome membrane</location>
        <topology evidence="1">Multi-pass membrane protein</topology>
    </subcellularLocation>
</comment>
<dbReference type="AlphaFoldDB" id="A0A7S4V289"/>
<evidence type="ECO:0000256" key="7">
    <source>
        <dbReference type="ARBA" id="ARBA00023136"/>
    </source>
</evidence>
<dbReference type="Pfam" id="PF00153">
    <property type="entry name" value="Mito_carr"/>
    <property type="match status" value="1"/>
</dbReference>
<dbReference type="PANTHER" id="PTHR46650:SF1">
    <property type="entry name" value="PEROXISOMAL ADENINE NUCLEOTIDE TRANSPORTER 1"/>
    <property type="match status" value="1"/>
</dbReference>
<dbReference type="GO" id="GO:0005778">
    <property type="term" value="C:peroxisomal membrane"/>
    <property type="evidence" value="ECO:0007669"/>
    <property type="project" value="UniProtKB-SubCell"/>
</dbReference>
<name>A0A7S4V289_9STRA</name>
<evidence type="ECO:0000313" key="12">
    <source>
        <dbReference type="EMBL" id="CAE4603218.1"/>
    </source>
</evidence>
<dbReference type="InterPro" id="IPR018108">
    <property type="entry name" value="MCP_transmembrane"/>
</dbReference>